<feature type="compositionally biased region" description="Low complexity" evidence="1">
    <location>
        <begin position="56"/>
        <end position="73"/>
    </location>
</feature>
<reference evidence="2" key="1">
    <citation type="submission" date="2025-08" db="UniProtKB">
        <authorList>
            <consortium name="RefSeq"/>
        </authorList>
    </citation>
    <scope>IDENTIFICATION</scope>
</reference>
<evidence type="ECO:0000256" key="1">
    <source>
        <dbReference type="SAM" id="MobiDB-lite"/>
    </source>
</evidence>
<feature type="region of interest" description="Disordered" evidence="1">
    <location>
        <begin position="52"/>
        <end position="81"/>
    </location>
</feature>
<dbReference type="RefSeq" id="XP_016507435.1">
    <property type="nucleotide sequence ID" value="XM_016651949.1"/>
</dbReference>
<dbReference type="STRING" id="4097.A0A1S4D1W8"/>
<sequence length="199" mass="20766">MNLLQKKGRGRPRKSTYTAPNVSIAAEFSSSVTSAAATTSTAPIAVASIGRGRGGSNATSAAPNATSVAASRANASTATLNRGMEKGVENTKPFKRPKVMGMGVFQAENGFKTLNPGMPSSRIVATLSTRIESNGPAMIIRSADVTGDIGFKPSSGLKWKGKPAITTRRLQEIRGKYRIQTRTGGSNNLSQNSSSAHPQ</sequence>
<dbReference type="PaxDb" id="4097-A0A1S4D1W8"/>
<dbReference type="OMA" id="PRTEFAM"/>
<dbReference type="OrthoDB" id="1295040at2759"/>
<organism evidence="2">
    <name type="scientific">Nicotiana tabacum</name>
    <name type="common">Common tobacco</name>
    <dbReference type="NCBI Taxonomy" id="4097"/>
    <lineage>
        <taxon>Eukaryota</taxon>
        <taxon>Viridiplantae</taxon>
        <taxon>Streptophyta</taxon>
        <taxon>Embryophyta</taxon>
        <taxon>Tracheophyta</taxon>
        <taxon>Spermatophyta</taxon>
        <taxon>Magnoliopsida</taxon>
        <taxon>eudicotyledons</taxon>
        <taxon>Gunneridae</taxon>
        <taxon>Pentapetalae</taxon>
        <taxon>asterids</taxon>
        <taxon>lamiids</taxon>
        <taxon>Solanales</taxon>
        <taxon>Solanaceae</taxon>
        <taxon>Nicotianoideae</taxon>
        <taxon>Nicotianeae</taxon>
        <taxon>Nicotiana</taxon>
    </lineage>
</organism>
<name>A0A1S4D1W8_TOBAC</name>
<feature type="region of interest" description="Disordered" evidence="1">
    <location>
        <begin position="178"/>
        <end position="199"/>
    </location>
</feature>
<protein>
    <submittedName>
        <fullName evidence="2">Uncharacterized protein</fullName>
    </submittedName>
</protein>
<accession>A0A1S4D1W8</accession>
<evidence type="ECO:0000313" key="2">
    <source>
        <dbReference type="RefSeq" id="XP_016507435.1"/>
    </source>
</evidence>
<proteinExistence type="predicted"/>
<gene>
    <name evidence="2" type="primary">LOC107825112</name>
</gene>
<dbReference type="AlphaFoldDB" id="A0A1S4D1W8"/>
<dbReference type="KEGG" id="nta:107825112"/>
<feature type="compositionally biased region" description="Low complexity" evidence="1">
    <location>
        <begin position="186"/>
        <end position="199"/>
    </location>
</feature>